<evidence type="ECO:0000256" key="4">
    <source>
        <dbReference type="ARBA" id="ARBA00009461"/>
    </source>
</evidence>
<accession>A0A0C3FBD6</accession>
<comment type="subcellular location">
    <subcellularLocation>
        <location evidence="3">Cytoplasm</location>
    </subcellularLocation>
    <subcellularLocation>
        <location evidence="2">Nucleus</location>
    </subcellularLocation>
</comment>
<feature type="region of interest" description="Disordered" evidence="8">
    <location>
        <begin position="97"/>
        <end position="116"/>
    </location>
</feature>
<dbReference type="GO" id="GO:0005634">
    <property type="term" value="C:nucleus"/>
    <property type="evidence" value="ECO:0007669"/>
    <property type="project" value="UniProtKB-SubCell"/>
</dbReference>
<evidence type="ECO:0000259" key="9">
    <source>
        <dbReference type="Pfam" id="PF14474"/>
    </source>
</evidence>
<dbReference type="InParanoid" id="A0A0C3FBD6"/>
<reference evidence="11" key="2">
    <citation type="submission" date="2015-01" db="EMBL/GenBank/DDBJ databases">
        <title>Evolutionary Origins and Diversification of the Mycorrhizal Mutualists.</title>
        <authorList>
            <consortium name="DOE Joint Genome Institute"/>
            <consortium name="Mycorrhizal Genomics Consortium"/>
            <person name="Kohler A."/>
            <person name="Kuo A."/>
            <person name="Nagy L.G."/>
            <person name="Floudas D."/>
            <person name="Copeland A."/>
            <person name="Barry K.W."/>
            <person name="Cichocki N."/>
            <person name="Veneault-Fourrey C."/>
            <person name="LaButti K."/>
            <person name="Lindquist E.A."/>
            <person name="Lipzen A."/>
            <person name="Lundell T."/>
            <person name="Morin E."/>
            <person name="Murat C."/>
            <person name="Riley R."/>
            <person name="Ohm R."/>
            <person name="Sun H."/>
            <person name="Tunlid A."/>
            <person name="Henrissat B."/>
            <person name="Grigoriev I.V."/>
            <person name="Hibbett D.S."/>
            <person name="Martin F."/>
        </authorList>
    </citation>
    <scope>NUCLEOTIDE SEQUENCE [LARGE SCALE GENOMIC DNA]</scope>
    <source>
        <strain evidence="11">F 1598</strain>
    </source>
</reference>
<gene>
    <name evidence="10" type="ORF">PILCRDRAFT_12382</name>
</gene>
<organism evidence="10 11">
    <name type="scientific">Piloderma croceum (strain F 1598)</name>
    <dbReference type="NCBI Taxonomy" id="765440"/>
    <lineage>
        <taxon>Eukaryota</taxon>
        <taxon>Fungi</taxon>
        <taxon>Dikarya</taxon>
        <taxon>Basidiomycota</taxon>
        <taxon>Agaricomycotina</taxon>
        <taxon>Agaricomycetes</taxon>
        <taxon>Agaricomycetidae</taxon>
        <taxon>Atheliales</taxon>
        <taxon>Atheliaceae</taxon>
        <taxon>Piloderma</taxon>
    </lineage>
</organism>
<dbReference type="AlphaFoldDB" id="A0A0C3FBD6"/>
<name>A0A0C3FBD6_PILCF</name>
<evidence type="ECO:0000313" key="10">
    <source>
        <dbReference type="EMBL" id="KIM77021.1"/>
    </source>
</evidence>
<reference evidence="10 11" key="1">
    <citation type="submission" date="2014-04" db="EMBL/GenBank/DDBJ databases">
        <authorList>
            <consortium name="DOE Joint Genome Institute"/>
            <person name="Kuo A."/>
            <person name="Tarkka M."/>
            <person name="Buscot F."/>
            <person name="Kohler A."/>
            <person name="Nagy L.G."/>
            <person name="Floudas D."/>
            <person name="Copeland A."/>
            <person name="Barry K.W."/>
            <person name="Cichocki N."/>
            <person name="Veneault-Fourrey C."/>
            <person name="LaButti K."/>
            <person name="Lindquist E.A."/>
            <person name="Lipzen A."/>
            <person name="Lundell T."/>
            <person name="Morin E."/>
            <person name="Murat C."/>
            <person name="Sun H."/>
            <person name="Tunlid A."/>
            <person name="Henrissat B."/>
            <person name="Grigoriev I.V."/>
            <person name="Hibbett D.S."/>
            <person name="Martin F."/>
            <person name="Nordberg H.P."/>
            <person name="Cantor M.N."/>
            <person name="Hua S.X."/>
        </authorList>
    </citation>
    <scope>NUCLEOTIDE SEQUENCE [LARGE SCALE GENOMIC DNA]</scope>
    <source>
        <strain evidence="10 11">F 1598</strain>
    </source>
</reference>
<keyword evidence="11" id="KW-1185">Reference proteome</keyword>
<dbReference type="InterPro" id="IPR039024">
    <property type="entry name" value="RTC4"/>
</dbReference>
<feature type="domain" description="Restriction of telomere capping protein 4 C-terminal" evidence="9">
    <location>
        <begin position="226"/>
        <end position="337"/>
    </location>
</feature>
<comment type="function">
    <text evidence="1">May be involved in a process influencing telomere capping.</text>
</comment>
<dbReference type="HOGENOM" id="CLU_704204_0_0_1"/>
<dbReference type="Pfam" id="PF14474">
    <property type="entry name" value="RTC4"/>
    <property type="match status" value="1"/>
</dbReference>
<dbReference type="EMBL" id="KN833029">
    <property type="protein sequence ID" value="KIM77021.1"/>
    <property type="molecule type" value="Genomic_DNA"/>
</dbReference>
<evidence type="ECO:0000256" key="2">
    <source>
        <dbReference type="ARBA" id="ARBA00004123"/>
    </source>
</evidence>
<dbReference type="GO" id="GO:0005737">
    <property type="term" value="C:cytoplasm"/>
    <property type="evidence" value="ECO:0007669"/>
    <property type="project" value="UniProtKB-SubCell"/>
</dbReference>
<sequence>MNKKIDSEHISQEAAFRIIFPGVKYHKGQLSSTRIILAHAGDRLQRRFWKYGTTSDGTWRKLKALLPKTILDKGFADHQAIRDLKLSADDYSSDTTRKQIISTDDSNSDSESMSLNGSHTHSGLQCPFCDKHLRCKPSAYLVKLLEVLLQKSWPDLLPWNPGHCKAKVTDTIAYCNCHHMESNILPMATCEGWPLNIDFSALYEHVLALNSSLRLLLDPDLTADNEFYKKMQESFAPGTSKEAASSIGGQWVSFKGHGAGYYGLEGYQIILIALICMFPDNTFDVTPFHPLDFHAFRSKVLLPEAGILLIQQDLPHLSRKDAIKTMENSQLLGAEMHPGENSPHINAIMERTARMNHHVSKYLVKVEVVEAKIPDSSFEEVVENGKVVLLID</sequence>
<evidence type="ECO:0000256" key="7">
    <source>
        <dbReference type="ARBA" id="ARBA00023242"/>
    </source>
</evidence>
<evidence type="ECO:0000256" key="1">
    <source>
        <dbReference type="ARBA" id="ARBA00002738"/>
    </source>
</evidence>
<evidence type="ECO:0000256" key="5">
    <source>
        <dbReference type="ARBA" id="ARBA00015162"/>
    </source>
</evidence>
<proteinExistence type="inferred from homology"/>
<dbReference type="Proteomes" id="UP000054166">
    <property type="component" value="Unassembled WGS sequence"/>
</dbReference>
<dbReference type="OrthoDB" id="128308at2759"/>
<evidence type="ECO:0000256" key="8">
    <source>
        <dbReference type="SAM" id="MobiDB-lite"/>
    </source>
</evidence>
<evidence type="ECO:0000256" key="6">
    <source>
        <dbReference type="ARBA" id="ARBA00022490"/>
    </source>
</evidence>
<keyword evidence="7" id="KW-0539">Nucleus</keyword>
<dbReference type="PANTHER" id="PTHR41391">
    <property type="entry name" value="RESTRICTION OF TELOMERE CAPPING PROTEIN 4"/>
    <property type="match status" value="1"/>
</dbReference>
<evidence type="ECO:0000313" key="11">
    <source>
        <dbReference type="Proteomes" id="UP000054166"/>
    </source>
</evidence>
<evidence type="ECO:0000256" key="3">
    <source>
        <dbReference type="ARBA" id="ARBA00004496"/>
    </source>
</evidence>
<protein>
    <recommendedName>
        <fullName evidence="5">Restriction of telomere capping protein 4</fullName>
    </recommendedName>
</protein>
<dbReference type="STRING" id="765440.A0A0C3FBD6"/>
<keyword evidence="6" id="KW-0963">Cytoplasm</keyword>
<dbReference type="InterPro" id="IPR028094">
    <property type="entry name" value="RTC4_C"/>
</dbReference>
<comment type="similarity">
    <text evidence="4">Belongs to the RTC4 family.</text>
</comment>
<feature type="compositionally biased region" description="Polar residues" evidence="8">
    <location>
        <begin position="98"/>
        <end position="116"/>
    </location>
</feature>
<dbReference type="PANTHER" id="PTHR41391:SF1">
    <property type="entry name" value="RESTRICTION OF TELOMERE CAPPING PROTEIN 4"/>
    <property type="match status" value="1"/>
</dbReference>